<evidence type="ECO:0000313" key="3">
    <source>
        <dbReference type="EMBL" id="SUZ50462.1"/>
    </source>
</evidence>
<name>A0A381N776_9ZZZZ</name>
<dbReference type="AlphaFoldDB" id="A0A381N776"/>
<dbReference type="Pfam" id="PF13517">
    <property type="entry name" value="FG-GAP_3"/>
    <property type="match status" value="2"/>
</dbReference>
<organism evidence="3">
    <name type="scientific">marine metagenome</name>
    <dbReference type="NCBI Taxonomy" id="408172"/>
    <lineage>
        <taxon>unclassified sequences</taxon>
        <taxon>metagenomes</taxon>
        <taxon>ecological metagenomes</taxon>
    </lineage>
</organism>
<proteinExistence type="predicted"/>
<dbReference type="EMBL" id="UINC01000171">
    <property type="protein sequence ID" value="SUZ50462.1"/>
    <property type="molecule type" value="Genomic_DNA"/>
</dbReference>
<evidence type="ECO:0000256" key="1">
    <source>
        <dbReference type="ARBA" id="ARBA00022729"/>
    </source>
</evidence>
<dbReference type="Gene3D" id="2.130.10.130">
    <property type="entry name" value="Integrin alpha, N-terminal"/>
    <property type="match status" value="2"/>
</dbReference>
<sequence length="565" mass="61550">MPIKTFSLMLCLSLFLDACQKVERNPPDNRFDDITLEARLHFQHTSGVQGRYLLAEIMGSGGALFDYDNDGDLDIYLVNGGAAAANPSDSANKLFQRNADGSYQDVSKTSGLDDPGFGMGSALGDFDNDGDLDIYVSNVDHDRLYLNNGDTSFTDISVEAGIQGHGWSSSATFCDIDDDGFLDLYVATYVTQEPLQACADESGDIDYCAPNAYRGEADRLYRNNGDGTFTFIGRKSGISQKNNNALGVVCFDFNGDHRDDFFVANDGERNHLWINKGDGTFDERGVAYGTAVNLFGDTEASMGIALGDVNADQRLDVLLTHLDDETNTLYLSTNDRVLTDATIQSGLGIPSIPETGFGVSLFDADQDGRLDVAISNGRVRKQPGNAPSPGAGILDQFRDDYAEPNRLMVNVGNGKFADWCTVFDPFCTDLHVSRGLLTGDIDTDGDLDILVMNSNGPAQLYRNTIADKGGWLQLRILDPTLNRDAIGARVRVKAGNVWQVRPVIHSDSYLSSHDAVVHFGLGSALSADEIIVTWPRGERERFPPLKRNQMVVLLKGQGKPVEVEN</sequence>
<evidence type="ECO:0000259" key="2">
    <source>
        <dbReference type="Pfam" id="PF07593"/>
    </source>
</evidence>
<dbReference type="PANTHER" id="PTHR16026:SF0">
    <property type="entry name" value="CARTILAGE ACIDIC PROTEIN 1"/>
    <property type="match status" value="1"/>
</dbReference>
<dbReference type="InterPro" id="IPR027039">
    <property type="entry name" value="Crtac1"/>
</dbReference>
<protein>
    <recommendedName>
        <fullName evidence="2">ASPIC/UnbV domain-containing protein</fullName>
    </recommendedName>
</protein>
<feature type="domain" description="ASPIC/UnbV" evidence="2">
    <location>
        <begin position="485"/>
        <end position="551"/>
    </location>
</feature>
<dbReference type="InterPro" id="IPR013517">
    <property type="entry name" value="FG-GAP"/>
</dbReference>
<dbReference type="Pfam" id="PF07593">
    <property type="entry name" value="UnbV_ASPIC"/>
    <property type="match status" value="1"/>
</dbReference>
<gene>
    <name evidence="3" type="ORF">METZ01_LOCUS3316</name>
</gene>
<dbReference type="InterPro" id="IPR011519">
    <property type="entry name" value="UnbV_ASPIC"/>
</dbReference>
<dbReference type="PANTHER" id="PTHR16026">
    <property type="entry name" value="CARTILAGE ACIDIC PROTEIN 1"/>
    <property type="match status" value="1"/>
</dbReference>
<dbReference type="SUPFAM" id="SSF69318">
    <property type="entry name" value="Integrin alpha N-terminal domain"/>
    <property type="match status" value="1"/>
</dbReference>
<dbReference type="InterPro" id="IPR028994">
    <property type="entry name" value="Integrin_alpha_N"/>
</dbReference>
<reference evidence="3" key="1">
    <citation type="submission" date="2018-05" db="EMBL/GenBank/DDBJ databases">
        <authorList>
            <person name="Lanie J.A."/>
            <person name="Ng W.-L."/>
            <person name="Kazmierczak K.M."/>
            <person name="Andrzejewski T.M."/>
            <person name="Davidsen T.M."/>
            <person name="Wayne K.J."/>
            <person name="Tettelin H."/>
            <person name="Glass J.I."/>
            <person name="Rusch D."/>
            <person name="Podicherti R."/>
            <person name="Tsui H.-C.T."/>
            <person name="Winkler M.E."/>
        </authorList>
    </citation>
    <scope>NUCLEOTIDE SEQUENCE</scope>
</reference>
<keyword evidence="1" id="KW-0732">Signal</keyword>
<accession>A0A381N776</accession>